<evidence type="ECO:0000259" key="2">
    <source>
        <dbReference type="PROSITE" id="PS50812"/>
    </source>
</evidence>
<sequence length="215" mass="23487">EQVEEAGCPLDSIAGDAPEPAAPEIPTLVAPPAPEMTAPAAPNPSGKLTLVEPPAGLTYGDLIYFRRKGHSSWPGRISGPGIASQSVINALGGKGVVVFCFGNHDYEIIEPQNLIPLANHVPRHSKRPMLKSLRRAIREAERVKNGQLFIDEAQFELDDRDIKHSRSTSKKRGRSMPEPAPQLSQSEQRKQFRRKILSDLGLFPPDALLADYGMV</sequence>
<dbReference type="CDD" id="cd05162">
    <property type="entry name" value="PWWP"/>
    <property type="match status" value="1"/>
</dbReference>
<dbReference type="Gene3D" id="2.30.30.140">
    <property type="match status" value="1"/>
</dbReference>
<feature type="compositionally biased region" description="Low complexity" evidence="1">
    <location>
        <begin position="35"/>
        <end position="44"/>
    </location>
</feature>
<organism evidence="3">
    <name type="scientific">Spongospora subterranea</name>
    <dbReference type="NCBI Taxonomy" id="70186"/>
    <lineage>
        <taxon>Eukaryota</taxon>
        <taxon>Sar</taxon>
        <taxon>Rhizaria</taxon>
        <taxon>Endomyxa</taxon>
        <taxon>Phytomyxea</taxon>
        <taxon>Plasmodiophorida</taxon>
        <taxon>Plasmodiophoridae</taxon>
        <taxon>Spongospora</taxon>
    </lineage>
</organism>
<reference evidence="3" key="1">
    <citation type="submission" date="2015-04" db="EMBL/GenBank/DDBJ databases">
        <title>The genome sequence of the plant pathogenic Rhizarian Plasmodiophora brassicae reveals insights in its biotrophic life cycle and the origin of chitin synthesis.</title>
        <authorList>
            <person name="Schwelm A."/>
            <person name="Fogelqvist J."/>
            <person name="Knaust A."/>
            <person name="Julke S."/>
            <person name="Lilja T."/>
            <person name="Dhandapani V."/>
            <person name="Bonilla-Rosso G."/>
            <person name="Karlsson M."/>
            <person name="Shevchenko A."/>
            <person name="Choi S.R."/>
            <person name="Kim H.G."/>
            <person name="Park J.Y."/>
            <person name="Lim Y.P."/>
            <person name="Ludwig-Muller J."/>
            <person name="Dixelius C."/>
        </authorList>
    </citation>
    <scope>NUCLEOTIDE SEQUENCE</scope>
    <source>
        <tissue evidence="3">Potato root galls</tissue>
    </source>
</reference>
<dbReference type="EMBL" id="HACM01002589">
    <property type="protein sequence ID" value="CRZ03031.1"/>
    <property type="molecule type" value="Transcribed_RNA"/>
</dbReference>
<proteinExistence type="predicted"/>
<dbReference type="Pfam" id="PF00855">
    <property type="entry name" value="PWWP"/>
    <property type="match status" value="1"/>
</dbReference>
<feature type="domain" description="PWWP" evidence="2">
    <location>
        <begin position="59"/>
        <end position="120"/>
    </location>
</feature>
<feature type="region of interest" description="Disordered" evidence="1">
    <location>
        <begin position="160"/>
        <end position="190"/>
    </location>
</feature>
<evidence type="ECO:0000313" key="3">
    <source>
        <dbReference type="EMBL" id="CRZ03031.1"/>
    </source>
</evidence>
<feature type="compositionally biased region" description="Basic residues" evidence="1">
    <location>
        <begin position="163"/>
        <end position="174"/>
    </location>
</feature>
<protein>
    <recommendedName>
        <fullName evidence="2">PWWP domain-containing protein</fullName>
    </recommendedName>
</protein>
<feature type="non-terminal residue" evidence="3">
    <location>
        <position position="1"/>
    </location>
</feature>
<feature type="region of interest" description="Disordered" evidence="1">
    <location>
        <begin position="1"/>
        <end position="49"/>
    </location>
</feature>
<evidence type="ECO:0000256" key="1">
    <source>
        <dbReference type="SAM" id="MobiDB-lite"/>
    </source>
</evidence>
<accession>A0A0H5QNR2</accession>
<dbReference type="PROSITE" id="PS50812">
    <property type="entry name" value="PWWP"/>
    <property type="match status" value="1"/>
</dbReference>
<name>A0A0H5QNR2_9EUKA</name>
<dbReference type="InterPro" id="IPR000313">
    <property type="entry name" value="PWWP_dom"/>
</dbReference>
<dbReference type="SUPFAM" id="SSF63748">
    <property type="entry name" value="Tudor/PWWP/MBT"/>
    <property type="match status" value="1"/>
</dbReference>
<dbReference type="AlphaFoldDB" id="A0A0H5QNR2"/>